<sequence length="448" mass="51402">MQILKQGPIYKYTQKGKWNDVWFLYAYEAGRPQLMIYKDSSAKKVIGQKIDMAKAAEMIRFGSTSRALVPQPDPSCKDIRICEGGYIVLHVETTIKKTTEIRAIWLCALSILDMYDLVKVGDNLCELVHSKCLTMMQFEAPIFDTNDSTCSLHKYSPIPFHPESDWEKSASIDELSDKKTVKILKKKKDKNSSKSLSTLHEISMTCKSSCSGVSKLFMKPVRVFSLRRNSEIGDRPPIAPKPDCLKKMMSVSNYDHLATDITVSPVPMERQPLINSIHTINHLPPVASTRTAFNSVKVQTEMTMIGTNSMYETRFVENPPSIKEYFDENNMYLKQRVDELHRHEENKEKTAEEQLEKKIELKETTISSGFLKEGEDETCDLVTATRPFCITWNFTFYLVRLMNATLRLIGQNLILFRKHFQSEFALIEPKSIEFINDNMKMIAVELSE</sequence>
<dbReference type="WBParaSite" id="DME_0000172101-mRNA-1">
    <property type="protein sequence ID" value="DME_0000172101-mRNA-1"/>
    <property type="gene ID" value="DME_0000172101"/>
</dbReference>
<gene>
    <name evidence="2" type="ORF">DME_LOCUS6081</name>
</gene>
<dbReference type="AlphaFoldDB" id="A0A0N4U4K5"/>
<evidence type="ECO:0000256" key="1">
    <source>
        <dbReference type="SAM" id="Coils"/>
    </source>
</evidence>
<dbReference type="Proteomes" id="UP000038040">
    <property type="component" value="Unplaced"/>
</dbReference>
<evidence type="ECO:0000313" key="5">
    <source>
        <dbReference type="WBParaSite" id="DME_0000172101-mRNA-1"/>
    </source>
</evidence>
<evidence type="ECO:0000313" key="4">
    <source>
        <dbReference type="Proteomes" id="UP000274756"/>
    </source>
</evidence>
<dbReference type="Proteomes" id="UP000274756">
    <property type="component" value="Unassembled WGS sequence"/>
</dbReference>
<dbReference type="OrthoDB" id="5877379at2759"/>
<evidence type="ECO:0000313" key="2">
    <source>
        <dbReference type="EMBL" id="VDN56108.1"/>
    </source>
</evidence>
<proteinExistence type="predicted"/>
<evidence type="ECO:0000313" key="3">
    <source>
        <dbReference type="Proteomes" id="UP000038040"/>
    </source>
</evidence>
<reference evidence="5" key="1">
    <citation type="submission" date="2017-02" db="UniProtKB">
        <authorList>
            <consortium name="WormBaseParasite"/>
        </authorList>
    </citation>
    <scope>IDENTIFICATION</scope>
</reference>
<keyword evidence="4" id="KW-1185">Reference proteome</keyword>
<keyword evidence="1" id="KW-0175">Coiled coil</keyword>
<protein>
    <submittedName>
        <fullName evidence="5">PH domain-containing protein</fullName>
    </submittedName>
</protein>
<dbReference type="EMBL" id="UYYG01001154">
    <property type="protein sequence ID" value="VDN56108.1"/>
    <property type="molecule type" value="Genomic_DNA"/>
</dbReference>
<feature type="coiled-coil region" evidence="1">
    <location>
        <begin position="333"/>
        <end position="364"/>
    </location>
</feature>
<reference evidence="2 4" key="2">
    <citation type="submission" date="2018-11" db="EMBL/GenBank/DDBJ databases">
        <authorList>
            <consortium name="Pathogen Informatics"/>
        </authorList>
    </citation>
    <scope>NUCLEOTIDE SEQUENCE [LARGE SCALE GENOMIC DNA]</scope>
</reference>
<organism evidence="3 5">
    <name type="scientific">Dracunculus medinensis</name>
    <name type="common">Guinea worm</name>
    <dbReference type="NCBI Taxonomy" id="318479"/>
    <lineage>
        <taxon>Eukaryota</taxon>
        <taxon>Metazoa</taxon>
        <taxon>Ecdysozoa</taxon>
        <taxon>Nematoda</taxon>
        <taxon>Chromadorea</taxon>
        <taxon>Rhabditida</taxon>
        <taxon>Spirurina</taxon>
        <taxon>Dracunculoidea</taxon>
        <taxon>Dracunculidae</taxon>
        <taxon>Dracunculus</taxon>
    </lineage>
</organism>
<accession>A0A0N4U4K5</accession>
<name>A0A0N4U4K5_DRAME</name>